<evidence type="ECO:0000313" key="11">
    <source>
        <dbReference type="EMBL" id="KAK2719311.1"/>
    </source>
</evidence>
<feature type="signal peptide" evidence="9">
    <location>
        <begin position="1"/>
        <end position="18"/>
    </location>
</feature>
<proteinExistence type="inferred from homology"/>
<organism evidence="11 12">
    <name type="scientific">Artemia franciscana</name>
    <name type="common">Brine shrimp</name>
    <name type="synonym">Artemia sanfranciscana</name>
    <dbReference type="NCBI Taxonomy" id="6661"/>
    <lineage>
        <taxon>Eukaryota</taxon>
        <taxon>Metazoa</taxon>
        <taxon>Ecdysozoa</taxon>
        <taxon>Arthropoda</taxon>
        <taxon>Crustacea</taxon>
        <taxon>Branchiopoda</taxon>
        <taxon>Anostraca</taxon>
        <taxon>Artemiidae</taxon>
        <taxon>Artemia</taxon>
    </lineage>
</organism>
<dbReference type="GO" id="GO:0047402">
    <property type="term" value="F:protein-glucosylgalactosylhydroxylysine glucosidase activity"/>
    <property type="evidence" value="ECO:0007669"/>
    <property type="project" value="UniProtKB-EC"/>
</dbReference>
<keyword evidence="3" id="KW-0326">Glycosidase</keyword>
<dbReference type="Gene3D" id="2.60.420.10">
    <property type="entry name" value="Maltose phosphorylase, domain 3"/>
    <property type="match status" value="1"/>
</dbReference>
<evidence type="ECO:0000256" key="9">
    <source>
        <dbReference type="SAM" id="SignalP"/>
    </source>
</evidence>
<comment type="function">
    <text evidence="5">Catalyzes the hydrolysis of glucose from the disaccharide unit linked to hydroxylysine residues of collagen and collagen-like proteins.</text>
</comment>
<feature type="domain" description="Glycoside hydrolase family 65 central catalytic" evidence="10">
    <location>
        <begin position="340"/>
        <end position="553"/>
    </location>
</feature>
<evidence type="ECO:0000256" key="8">
    <source>
        <dbReference type="ARBA" id="ARBA00079982"/>
    </source>
</evidence>
<dbReference type="Proteomes" id="UP001187531">
    <property type="component" value="Unassembled WGS sequence"/>
</dbReference>
<dbReference type="PANTHER" id="PTHR11051">
    <property type="entry name" value="GLYCOSYL HYDROLASE-RELATED"/>
    <property type="match status" value="1"/>
</dbReference>
<dbReference type="EMBL" id="JAVRJZ010000008">
    <property type="protein sequence ID" value="KAK2719311.1"/>
    <property type="molecule type" value="Genomic_DNA"/>
</dbReference>
<evidence type="ECO:0000256" key="2">
    <source>
        <dbReference type="ARBA" id="ARBA00022801"/>
    </source>
</evidence>
<dbReference type="InterPro" id="IPR008928">
    <property type="entry name" value="6-hairpin_glycosidase_sf"/>
</dbReference>
<sequence>MFYLSLLTLNIVLDFSYGDSHFQKHWDGYLDYIEDDKMLTKLEDISLHPSIFESTSLPVLRYMPTVGNGKIASIVTSDTVYVDGVYNGELGESHRARFPNFINARLEFPNSKVLGQRYKVDAERGVYIVNIVLEKHEVEQRYFAHRAHRSILVNQIFVKEKVAGSGPLEVEILINHGIPSTDIVPLDCAIYFNRTDVEQQFGHTATVEDGRYQKSTINVFQAWNKLPDNIEFLGTKTLVMCLDGNEEGDFEGSRNQFLQVLEMLDNGEDERLFDDHVSEWARIWMSGRIEIQGNNLELAKAVIGAQYYILSSLPSRTEAERRDRFWGLSPGGLANGALFADYQGHSFWDTEIWMFPSVLLMWQDIAKDLILYRQATIEPTRDRALENGHKGSRFSWESAYTGTEVTPDCCPETRENQIHVTGDIAFAARQYFAASGDRAWLTGDEIHNFNVSANGCQFIREMAEFWASRAELNETSGQYAINGVMPPDEDAHYVNNSVYTNTIASYTIHFAKYISCICGDLIDPIPEEWLTIARNLKYIYDEELEFHPEYDGYELGQTIKQADVVLLGFPLMHVTDPIKRQRDLDVYENVTRSNGPAMTWSMHAIGHIELGNMEKAEEMFNRSYQPYKMEPFKIWNEAQNQEGATNFITGMGGFLQSVLFGYFGIRLKMDHLSLNPVLPLETTSIIIKGLDYHGCAINAVANEKNILLRVEGNCNLTISQVEGESQFVIPDPVWEGNFNRSYIRISASVQSECPLPEDTLGGLPNKAAITKDVGFALLYSATVLVIRVFNRFFLSS</sequence>
<comment type="catalytic activity">
    <reaction evidence="4">
        <text>(5R)-5-O-[alpha-D-glucosyl-(1-&gt;2)-beta-D-galactosyl]-5-hydroxy-L-lysyl-[collagen] + H2O = (5R)-5-O-(beta-D-galactosyl)-5-hydroxy-L-lysyl-[collagen] + D-glucose</text>
        <dbReference type="Rhea" id="RHEA:11068"/>
        <dbReference type="Rhea" id="RHEA-COMP:12753"/>
        <dbReference type="Rhea" id="RHEA-COMP:12754"/>
        <dbReference type="ChEBI" id="CHEBI:4167"/>
        <dbReference type="ChEBI" id="CHEBI:15377"/>
        <dbReference type="ChEBI" id="CHEBI:133443"/>
        <dbReference type="ChEBI" id="CHEBI:133452"/>
        <dbReference type="EC" id="3.2.1.107"/>
    </reaction>
</comment>
<evidence type="ECO:0000313" key="12">
    <source>
        <dbReference type="Proteomes" id="UP001187531"/>
    </source>
</evidence>
<dbReference type="SUPFAM" id="SSF48208">
    <property type="entry name" value="Six-hairpin glycosidases"/>
    <property type="match status" value="1"/>
</dbReference>
<evidence type="ECO:0000256" key="5">
    <source>
        <dbReference type="ARBA" id="ARBA00053339"/>
    </source>
</evidence>
<evidence type="ECO:0000256" key="4">
    <source>
        <dbReference type="ARBA" id="ARBA00051415"/>
    </source>
</evidence>
<keyword evidence="2" id="KW-0378">Hydrolase</keyword>
<dbReference type="Gene3D" id="1.50.10.10">
    <property type="match status" value="1"/>
</dbReference>
<dbReference type="GO" id="GO:0005975">
    <property type="term" value="P:carbohydrate metabolic process"/>
    <property type="evidence" value="ECO:0007669"/>
    <property type="project" value="InterPro"/>
</dbReference>
<keyword evidence="9" id="KW-0732">Signal</keyword>
<dbReference type="EC" id="3.2.1.107" evidence="6"/>
<protein>
    <recommendedName>
        <fullName evidence="7">Protein-glucosylgalactosylhydroxylysine glucosidase</fullName>
        <ecNumber evidence="6">3.2.1.107</ecNumber>
    </recommendedName>
    <alternativeName>
        <fullName evidence="8">Acid trehalase-like protein 1</fullName>
    </alternativeName>
</protein>
<evidence type="ECO:0000256" key="6">
    <source>
        <dbReference type="ARBA" id="ARBA00066430"/>
    </source>
</evidence>
<evidence type="ECO:0000256" key="3">
    <source>
        <dbReference type="ARBA" id="ARBA00023295"/>
    </source>
</evidence>
<dbReference type="PANTHER" id="PTHR11051:SF8">
    <property type="entry name" value="PROTEIN-GLUCOSYLGALACTOSYLHYDROXYLYSINE GLUCOSIDASE"/>
    <property type="match status" value="1"/>
</dbReference>
<comment type="caution">
    <text evidence="11">The sequence shown here is derived from an EMBL/GenBank/DDBJ whole genome shotgun (WGS) entry which is preliminary data.</text>
</comment>
<feature type="chain" id="PRO_5041717322" description="Protein-glucosylgalactosylhydroxylysine glucosidase" evidence="9">
    <location>
        <begin position="19"/>
        <end position="796"/>
    </location>
</feature>
<accession>A0AA88I6L2</accession>
<comment type="similarity">
    <text evidence="1">Belongs to the glycosyl hydrolase 65 family.</text>
</comment>
<evidence type="ECO:0000259" key="10">
    <source>
        <dbReference type="Pfam" id="PF03632"/>
    </source>
</evidence>
<gene>
    <name evidence="11" type="ORF">QYM36_004958</name>
</gene>
<dbReference type="InterPro" id="IPR012341">
    <property type="entry name" value="6hp_glycosidase-like_sf"/>
</dbReference>
<dbReference type="Pfam" id="PF03632">
    <property type="entry name" value="Glyco_hydro_65m"/>
    <property type="match status" value="1"/>
</dbReference>
<keyword evidence="12" id="KW-1185">Reference proteome</keyword>
<evidence type="ECO:0000256" key="7">
    <source>
        <dbReference type="ARBA" id="ARBA00071505"/>
    </source>
</evidence>
<evidence type="ECO:0000256" key="1">
    <source>
        <dbReference type="ARBA" id="ARBA00006768"/>
    </source>
</evidence>
<dbReference type="InterPro" id="IPR005195">
    <property type="entry name" value="Glyco_hydro_65_M"/>
</dbReference>
<dbReference type="AlphaFoldDB" id="A0AA88I6L2"/>
<reference evidence="11" key="1">
    <citation type="submission" date="2023-07" db="EMBL/GenBank/DDBJ databases">
        <title>Chromosome-level genome assembly of Artemia franciscana.</title>
        <authorList>
            <person name="Jo E."/>
        </authorList>
    </citation>
    <scope>NUCLEOTIDE SEQUENCE</scope>
    <source>
        <tissue evidence="11">Whole body</tissue>
    </source>
</reference>
<name>A0AA88I6L2_ARTSF</name>
<dbReference type="FunFam" id="1.50.10.10:FF:000023">
    <property type="entry name" value="Protein-glucosylgalactosylhydroxylysine glucosidase"/>
    <property type="match status" value="1"/>
</dbReference>